<dbReference type="RefSeq" id="WP_066182379.1">
    <property type="nucleotide sequence ID" value="NZ_LQZT01000042.1"/>
</dbReference>
<dbReference type="PANTHER" id="PTHR18968:SF166">
    <property type="entry name" value="2-HYDROXYACYL-COA LYASE 2"/>
    <property type="match status" value="1"/>
</dbReference>
<dbReference type="GO" id="GO:0050660">
    <property type="term" value="F:flavin adenine dinucleotide binding"/>
    <property type="evidence" value="ECO:0007669"/>
    <property type="project" value="TreeGrafter"/>
</dbReference>
<comment type="similarity">
    <text evidence="2">Belongs to the TPP enzyme family.</text>
</comment>
<evidence type="ECO:0000256" key="3">
    <source>
        <dbReference type="ARBA" id="ARBA00023052"/>
    </source>
</evidence>
<dbReference type="InterPro" id="IPR011766">
    <property type="entry name" value="TPP_enzyme_TPP-bd"/>
</dbReference>
<dbReference type="Gene3D" id="3.40.50.1220">
    <property type="entry name" value="TPP-binding domain"/>
    <property type="match status" value="1"/>
</dbReference>
<dbReference type="InterPro" id="IPR029035">
    <property type="entry name" value="DHS-like_NAD/FAD-binding_dom"/>
</dbReference>
<dbReference type="CDD" id="cd02004">
    <property type="entry name" value="TPP_BZL_OCoD_HPCL"/>
    <property type="match status" value="1"/>
</dbReference>
<feature type="domain" description="Thiamine pyrophosphate enzyme N-terminal TPP-binding" evidence="5">
    <location>
        <begin position="1"/>
        <end position="117"/>
    </location>
</feature>
<dbReference type="GO" id="GO:0005948">
    <property type="term" value="C:acetolactate synthase complex"/>
    <property type="evidence" value="ECO:0007669"/>
    <property type="project" value="TreeGrafter"/>
</dbReference>
<dbReference type="EMBL" id="LQZT01000042">
    <property type="protein sequence ID" value="OCW56350.1"/>
    <property type="molecule type" value="Genomic_DNA"/>
</dbReference>
<dbReference type="SUPFAM" id="SSF52518">
    <property type="entry name" value="Thiamin diphosphate-binding fold (THDP-binding)"/>
    <property type="match status" value="2"/>
</dbReference>
<evidence type="ECO:0000259" key="5">
    <source>
        <dbReference type="Pfam" id="PF02776"/>
    </source>
</evidence>
<comment type="cofactor">
    <cofactor evidence="1">
        <name>thiamine diphosphate</name>
        <dbReference type="ChEBI" id="CHEBI:58937"/>
    </cofactor>
</comment>
<dbReference type="GO" id="GO:0009099">
    <property type="term" value="P:L-valine biosynthetic process"/>
    <property type="evidence" value="ECO:0007669"/>
    <property type="project" value="TreeGrafter"/>
</dbReference>
<comment type="caution">
    <text evidence="6">The sequence shown here is derived from an EMBL/GenBank/DDBJ whole genome shotgun (WGS) entry which is preliminary data.</text>
</comment>
<dbReference type="GO" id="GO:0030976">
    <property type="term" value="F:thiamine pyrophosphate binding"/>
    <property type="evidence" value="ECO:0007669"/>
    <property type="project" value="InterPro"/>
</dbReference>
<keyword evidence="7" id="KW-1185">Reference proteome</keyword>
<sequence length="537" mass="55494">MRGADLLVRTLANAGVTKIFSLSGNQIMPVYDACLDARIEIIHTRHEGAAVFMADAWAQLTGEIGVALVTAAPGAANAVGPLFSARQSESPVLLLTGDSPRGQDGKGAFQEFDQVPMTAPLTKLSTRAETADTLGETIARAIRTALSGRPGPVHVALPFDVVEADASGVTVPAAAAMERDHHTLSEADLRSVVAMVAGAERPLVLCGPAMNATRQGTVLTALTDALDAPVLAMESPRGLKDPSLGDVAHALRQADLVLSLGKPVNFTLGFGAASVTGAGCRWIVIDSEAAERERAALNLGDRLSLGIDANPLDAAGDLIDAGQGKGARKGWRDEMTRLVSARAYDASAPGAGGKISSAQLVAAVQRQIEAAGESVLVCDGGEFGQWAQAGSRAAERLINGPSGAIGGGLCYALAARAARPEACVFALMGDGTVGFHFAEFETAARENLPFVAIIGNDACWNAEHQIQLREYGKDRLIGCQLSQARYDQAVEALGGHGEYVTDLAELDAALSRAVKSGKVACVNVVIDGQPAPSGSAH</sequence>
<dbReference type="InterPro" id="IPR045229">
    <property type="entry name" value="TPP_enz"/>
</dbReference>
<dbReference type="AlphaFoldDB" id="A0A1C1YSL4"/>
<dbReference type="PANTHER" id="PTHR18968">
    <property type="entry name" value="THIAMINE PYROPHOSPHATE ENZYMES"/>
    <property type="match status" value="1"/>
</dbReference>
<dbReference type="Pfam" id="PF02776">
    <property type="entry name" value="TPP_enzyme_N"/>
    <property type="match status" value="1"/>
</dbReference>
<dbReference type="FunFam" id="3.40.50.970:FF:000007">
    <property type="entry name" value="Acetolactate synthase"/>
    <property type="match status" value="1"/>
</dbReference>
<dbReference type="CDD" id="cd07035">
    <property type="entry name" value="TPP_PYR_POX_like"/>
    <property type="match status" value="1"/>
</dbReference>
<dbReference type="InterPro" id="IPR012001">
    <property type="entry name" value="Thiamin_PyroP_enz_TPP-bd_dom"/>
</dbReference>
<accession>A0A1C1YSL4</accession>
<gene>
    <name evidence="6" type="ORF">AWJ14_19880</name>
</gene>
<reference evidence="6 7" key="1">
    <citation type="submission" date="2015-12" db="EMBL/GenBank/DDBJ databases">
        <authorList>
            <person name="Shamseldin A."/>
            <person name="Moawad H."/>
            <person name="Abd El-Rahim W.M."/>
            <person name="Sadowsky M.J."/>
        </authorList>
    </citation>
    <scope>NUCLEOTIDE SEQUENCE [LARGE SCALE GENOMIC DNA]</scope>
    <source>
        <strain evidence="6 7">JC234</strain>
    </source>
</reference>
<dbReference type="Gene3D" id="3.40.50.970">
    <property type="match status" value="2"/>
</dbReference>
<dbReference type="InterPro" id="IPR029061">
    <property type="entry name" value="THDP-binding"/>
</dbReference>
<dbReference type="OrthoDB" id="4494979at2"/>
<evidence type="ECO:0000256" key="2">
    <source>
        <dbReference type="ARBA" id="ARBA00007812"/>
    </source>
</evidence>
<dbReference type="STRING" id="1480615.AWJ14_19880"/>
<feature type="domain" description="Thiamine pyrophosphate enzyme TPP-binding" evidence="4">
    <location>
        <begin position="381"/>
        <end position="524"/>
    </location>
</feature>
<evidence type="ECO:0000256" key="1">
    <source>
        <dbReference type="ARBA" id="ARBA00001964"/>
    </source>
</evidence>
<evidence type="ECO:0000313" key="6">
    <source>
        <dbReference type="EMBL" id="OCW56350.1"/>
    </source>
</evidence>
<proteinExistence type="inferred from homology"/>
<evidence type="ECO:0000313" key="7">
    <source>
        <dbReference type="Proteomes" id="UP000094795"/>
    </source>
</evidence>
<keyword evidence="3" id="KW-0786">Thiamine pyrophosphate</keyword>
<protein>
    <submittedName>
        <fullName evidence="6">Thiamine pyrophosphate-binding protein</fullName>
    </submittedName>
</protein>
<evidence type="ECO:0000259" key="4">
    <source>
        <dbReference type="Pfam" id="PF02775"/>
    </source>
</evidence>
<dbReference type="Pfam" id="PF02775">
    <property type="entry name" value="TPP_enzyme_C"/>
    <property type="match status" value="1"/>
</dbReference>
<dbReference type="GO" id="GO:0003984">
    <property type="term" value="F:acetolactate synthase activity"/>
    <property type="evidence" value="ECO:0007669"/>
    <property type="project" value="TreeGrafter"/>
</dbReference>
<name>A0A1C1YSL4_9HYPH</name>
<dbReference type="SUPFAM" id="SSF52467">
    <property type="entry name" value="DHS-like NAD/FAD-binding domain"/>
    <property type="match status" value="1"/>
</dbReference>
<dbReference type="GO" id="GO:0009097">
    <property type="term" value="P:isoleucine biosynthetic process"/>
    <property type="evidence" value="ECO:0007669"/>
    <property type="project" value="TreeGrafter"/>
</dbReference>
<organism evidence="6 7">
    <name type="scientific">Hoeflea olei</name>
    <dbReference type="NCBI Taxonomy" id="1480615"/>
    <lineage>
        <taxon>Bacteria</taxon>
        <taxon>Pseudomonadati</taxon>
        <taxon>Pseudomonadota</taxon>
        <taxon>Alphaproteobacteria</taxon>
        <taxon>Hyphomicrobiales</taxon>
        <taxon>Rhizobiaceae</taxon>
        <taxon>Hoeflea</taxon>
    </lineage>
</organism>
<dbReference type="Proteomes" id="UP000094795">
    <property type="component" value="Unassembled WGS sequence"/>
</dbReference>